<feature type="domain" description="PKD" evidence="8">
    <location>
        <begin position="471"/>
        <end position="554"/>
    </location>
</feature>
<dbReference type="InterPro" id="IPR006584">
    <property type="entry name" value="Cellulose-bd_IV"/>
</dbReference>
<dbReference type="PANTHER" id="PTHR19328:SF75">
    <property type="entry name" value="ALDOSE SUGAR DEHYDROGENASE YLII"/>
    <property type="match status" value="1"/>
</dbReference>
<dbReference type="PANTHER" id="PTHR19328">
    <property type="entry name" value="HEDGEHOG-INTERACTING PROTEIN"/>
    <property type="match status" value="1"/>
</dbReference>
<dbReference type="Gene3D" id="2.60.120.260">
    <property type="entry name" value="Galactose-binding domain-like"/>
    <property type="match status" value="1"/>
</dbReference>
<evidence type="ECO:0000256" key="4">
    <source>
        <dbReference type="ARBA" id="ARBA00023004"/>
    </source>
</evidence>
<keyword evidence="4 5" id="KW-0408">Iron</keyword>
<dbReference type="OrthoDB" id="9816308at2"/>
<dbReference type="PROSITE" id="PS51007">
    <property type="entry name" value="CYTC"/>
    <property type="match status" value="1"/>
</dbReference>
<dbReference type="STRING" id="1178516.AWR27_12780"/>
<dbReference type="InterPro" id="IPR013783">
    <property type="entry name" value="Ig-like_fold"/>
</dbReference>
<dbReference type="GO" id="GO:0020037">
    <property type="term" value="F:heme binding"/>
    <property type="evidence" value="ECO:0007669"/>
    <property type="project" value="InterPro"/>
</dbReference>
<dbReference type="SUPFAM" id="SSF49785">
    <property type="entry name" value="Galactose-binding domain-like"/>
    <property type="match status" value="1"/>
</dbReference>
<evidence type="ECO:0000256" key="3">
    <source>
        <dbReference type="ARBA" id="ARBA00022729"/>
    </source>
</evidence>
<organism evidence="10 11">
    <name type="scientific">Spirosoma montaniterrae</name>
    <dbReference type="NCBI Taxonomy" id="1178516"/>
    <lineage>
        <taxon>Bacteria</taxon>
        <taxon>Pseudomonadati</taxon>
        <taxon>Bacteroidota</taxon>
        <taxon>Cytophagia</taxon>
        <taxon>Cytophagales</taxon>
        <taxon>Cytophagaceae</taxon>
        <taxon>Spirosoma</taxon>
    </lineage>
</organism>
<feature type="region of interest" description="Disordered" evidence="6">
    <location>
        <begin position="175"/>
        <end position="207"/>
    </location>
</feature>
<dbReference type="InterPro" id="IPR008979">
    <property type="entry name" value="Galactose-bd-like_sf"/>
</dbReference>
<evidence type="ECO:0000256" key="5">
    <source>
        <dbReference type="PROSITE-ProRule" id="PRU00433"/>
    </source>
</evidence>
<dbReference type="Pfam" id="PF18911">
    <property type="entry name" value="PKD_4"/>
    <property type="match status" value="1"/>
</dbReference>
<dbReference type="InterPro" id="IPR022409">
    <property type="entry name" value="PKD/Chitinase_dom"/>
</dbReference>
<evidence type="ECO:0000259" key="8">
    <source>
        <dbReference type="PROSITE" id="PS50093"/>
    </source>
</evidence>
<evidence type="ECO:0000313" key="11">
    <source>
        <dbReference type="Proteomes" id="UP000187941"/>
    </source>
</evidence>
<dbReference type="CDD" id="cd04084">
    <property type="entry name" value="CBM6_xylanase-like"/>
    <property type="match status" value="1"/>
</dbReference>
<keyword evidence="11" id="KW-1185">Reference proteome</keyword>
<keyword evidence="2 5" id="KW-0479">Metal-binding</keyword>
<evidence type="ECO:0000259" key="9">
    <source>
        <dbReference type="PROSITE" id="PS51007"/>
    </source>
</evidence>
<dbReference type="InterPro" id="IPR012938">
    <property type="entry name" value="Glc/Sorbosone_DH"/>
</dbReference>
<protein>
    <submittedName>
        <fullName evidence="10">PKD domain-containing protein</fullName>
    </submittedName>
</protein>
<accession>A0A1P9WXK4</accession>
<evidence type="ECO:0000256" key="2">
    <source>
        <dbReference type="ARBA" id="ARBA00022723"/>
    </source>
</evidence>
<keyword evidence="1 5" id="KW-0349">Heme</keyword>
<evidence type="ECO:0000256" key="1">
    <source>
        <dbReference type="ARBA" id="ARBA00022617"/>
    </source>
</evidence>
<dbReference type="Pfam" id="PF07995">
    <property type="entry name" value="GSDH"/>
    <property type="match status" value="1"/>
</dbReference>
<proteinExistence type="predicted"/>
<dbReference type="InterPro" id="IPR000601">
    <property type="entry name" value="PKD_dom"/>
</dbReference>
<dbReference type="KEGG" id="smon:AWR27_12780"/>
<evidence type="ECO:0000256" key="6">
    <source>
        <dbReference type="SAM" id="MobiDB-lite"/>
    </source>
</evidence>
<dbReference type="GO" id="GO:0009055">
    <property type="term" value="F:electron transfer activity"/>
    <property type="evidence" value="ECO:0007669"/>
    <property type="project" value="InterPro"/>
</dbReference>
<feature type="signal peptide" evidence="7">
    <location>
        <begin position="1"/>
        <end position="26"/>
    </location>
</feature>
<dbReference type="InterPro" id="IPR011042">
    <property type="entry name" value="6-blade_b-propeller_TolB-like"/>
</dbReference>
<dbReference type="Pfam" id="PF00034">
    <property type="entry name" value="Cytochrom_C"/>
    <property type="match status" value="1"/>
</dbReference>
<dbReference type="Gene3D" id="2.60.40.10">
    <property type="entry name" value="Immunoglobulins"/>
    <property type="match status" value="1"/>
</dbReference>
<feature type="chain" id="PRO_5012139754" evidence="7">
    <location>
        <begin position="27"/>
        <end position="884"/>
    </location>
</feature>
<dbReference type="SMART" id="SM00089">
    <property type="entry name" value="PKD"/>
    <property type="match status" value="1"/>
</dbReference>
<name>A0A1P9WXK4_9BACT</name>
<gene>
    <name evidence="10" type="ORF">AWR27_12780</name>
</gene>
<dbReference type="InterPro" id="IPR036909">
    <property type="entry name" value="Cyt_c-like_dom_sf"/>
</dbReference>
<dbReference type="Gene3D" id="1.10.760.10">
    <property type="entry name" value="Cytochrome c-like domain"/>
    <property type="match status" value="1"/>
</dbReference>
<dbReference type="SMART" id="SM00606">
    <property type="entry name" value="CBD_IV"/>
    <property type="match status" value="1"/>
</dbReference>
<dbReference type="SUPFAM" id="SSF49299">
    <property type="entry name" value="PKD domain"/>
    <property type="match status" value="1"/>
</dbReference>
<evidence type="ECO:0000256" key="7">
    <source>
        <dbReference type="SAM" id="SignalP"/>
    </source>
</evidence>
<keyword evidence="3 7" id="KW-0732">Signal</keyword>
<dbReference type="CDD" id="cd00146">
    <property type="entry name" value="PKD"/>
    <property type="match status" value="1"/>
</dbReference>
<dbReference type="GO" id="GO:0030246">
    <property type="term" value="F:carbohydrate binding"/>
    <property type="evidence" value="ECO:0007669"/>
    <property type="project" value="InterPro"/>
</dbReference>
<dbReference type="RefSeq" id="WP_077131547.1">
    <property type="nucleotide sequence ID" value="NZ_CP014263.1"/>
</dbReference>
<dbReference type="SUPFAM" id="SSF50952">
    <property type="entry name" value="Soluble quinoprotein glucose dehydrogenase"/>
    <property type="match status" value="1"/>
</dbReference>
<dbReference type="Proteomes" id="UP000187941">
    <property type="component" value="Chromosome"/>
</dbReference>
<sequence length="884" mass="96626">MLDKIACTGWRVWLLTSLLFPLRSYAQTTKPADSRFTKVVLDDDLNEPMEVAVAPDGIVYYVERPGWVNRFDPAVGKRQRLAKLPVRFKGEDGLMGLALDPNFSQNRYVYLYFGDPKVVADTAYNVLARFVIGPDSLLQQTRRDLLRIPVVAEGVSHSGGSLAFDRRGNLYLSTGDNTNPFESDGYAPTDDRPGRQNFDAGRSAGNPADLRGKILRIRPVANGTYAIPEGNLFPPGTPGTKPEIYVMGCRNPYRIDIDPRTGVLYWGEVGPDAGRDSLGRGPRGHDEFNRAARAGNFGWPYFVGNSKPYHRFDFASKQSGTAYDPLAPVNESANNTGLRNLPPVQPALIWYPYDASPEFPALGTGGRNAIGGPVYYPPGNPSARQFPAYYEGAWFIADWMRNWIFTARVDSVGKLTRLEPFLPNETFSKPIDMTFGPEGALYLLEYGAYWRAKNTDARLVRIEYTEGNRTPIAKLTASRTVGAAPLRVQFSASDSFDYDGADSLTYRWQFTGQSLQATGKNPAFTFTKPGTYTVRLTVTDPSGSAATNRLTVRVGNEPPRVSIRLTPNRSFYFGEGPLPYRVHVTDREDGQLGKPISSRSVRVTQQYLPTGYDFAGLDAIGTVRSRGQMLMAQSDCGACHAPEKQSVGPSWQAISRRYDATTNASVVSQLGRKVINGGGGVWGREHVMSAHPQLSEADAGEMVRYILSLRDAPSPVAPQGALTVAKGSGRYLLTAEYTDKGGLTGRDVVLLRSPRVAAQEASASQGVASRNLSATEAVMAYNEPGAWLAFNGVDLSGIQSVTARLTSPGLRGQLELRLDSPTGQLVGVLPVQPGPPNQQMPIASLNPTAGVHNLYVVYKPIAGEIGIWRRLEVAWLEFGQSRNN</sequence>
<dbReference type="GO" id="GO:0046872">
    <property type="term" value="F:metal ion binding"/>
    <property type="evidence" value="ECO:0007669"/>
    <property type="project" value="UniProtKB-KW"/>
</dbReference>
<dbReference type="EMBL" id="CP014263">
    <property type="protein sequence ID" value="AQG80122.1"/>
    <property type="molecule type" value="Genomic_DNA"/>
</dbReference>
<reference evidence="10 11" key="1">
    <citation type="submission" date="2016-01" db="EMBL/GenBank/DDBJ databases">
        <authorList>
            <person name="Oliw E.H."/>
        </authorList>
    </citation>
    <scope>NUCLEOTIDE SEQUENCE [LARGE SCALE GENOMIC DNA]</scope>
    <source>
        <strain evidence="10 11">DY10</strain>
    </source>
</reference>
<dbReference type="InterPro" id="IPR005084">
    <property type="entry name" value="CBM6"/>
</dbReference>
<dbReference type="InterPro" id="IPR011041">
    <property type="entry name" value="Quinoprot_gluc/sorb_DH_b-prop"/>
</dbReference>
<dbReference type="AlphaFoldDB" id="A0A1P9WXK4"/>
<dbReference type="InterPro" id="IPR009056">
    <property type="entry name" value="Cyt_c-like_dom"/>
</dbReference>
<feature type="domain" description="Cytochrome c" evidence="9">
    <location>
        <begin position="622"/>
        <end position="710"/>
    </location>
</feature>
<dbReference type="Pfam" id="PF03422">
    <property type="entry name" value="CBM_6"/>
    <property type="match status" value="1"/>
</dbReference>
<dbReference type="InterPro" id="IPR035986">
    <property type="entry name" value="PKD_dom_sf"/>
</dbReference>
<dbReference type="SUPFAM" id="SSF46626">
    <property type="entry name" value="Cytochrome c"/>
    <property type="match status" value="1"/>
</dbReference>
<dbReference type="Gene3D" id="2.120.10.30">
    <property type="entry name" value="TolB, C-terminal domain"/>
    <property type="match status" value="1"/>
</dbReference>
<evidence type="ECO:0000313" key="10">
    <source>
        <dbReference type="EMBL" id="AQG80122.1"/>
    </source>
</evidence>
<dbReference type="PROSITE" id="PS50093">
    <property type="entry name" value="PKD"/>
    <property type="match status" value="1"/>
</dbReference>